<sequence>MPSFRKLANTLTCLMLVAKFDSGGFCYQDVKGLFDSLRLPTCGIGLKGLWIHVVALSPELLDLMAGSLTNLEKLKLSYTRLVGDDNDQRTGDKNVFFEKMESRSYPDWGLRYLDVESWARSPGDRIPPEFLRRTIPSLREVGTIDWGDVELKIGPWY</sequence>
<evidence type="ECO:0000313" key="2">
    <source>
        <dbReference type="Proteomes" id="UP000308600"/>
    </source>
</evidence>
<protein>
    <submittedName>
        <fullName evidence="1">Uncharacterized protein</fullName>
    </submittedName>
</protein>
<dbReference type="EMBL" id="ML208509">
    <property type="protein sequence ID" value="TFK63693.1"/>
    <property type="molecule type" value="Genomic_DNA"/>
</dbReference>
<organism evidence="1 2">
    <name type="scientific">Pluteus cervinus</name>
    <dbReference type="NCBI Taxonomy" id="181527"/>
    <lineage>
        <taxon>Eukaryota</taxon>
        <taxon>Fungi</taxon>
        <taxon>Dikarya</taxon>
        <taxon>Basidiomycota</taxon>
        <taxon>Agaricomycotina</taxon>
        <taxon>Agaricomycetes</taxon>
        <taxon>Agaricomycetidae</taxon>
        <taxon>Agaricales</taxon>
        <taxon>Pluteineae</taxon>
        <taxon>Pluteaceae</taxon>
        <taxon>Pluteus</taxon>
    </lineage>
</organism>
<evidence type="ECO:0000313" key="1">
    <source>
        <dbReference type="EMBL" id="TFK63693.1"/>
    </source>
</evidence>
<dbReference type="Proteomes" id="UP000308600">
    <property type="component" value="Unassembled WGS sequence"/>
</dbReference>
<reference evidence="1 2" key="1">
    <citation type="journal article" date="2019" name="Nat. Ecol. Evol.">
        <title>Megaphylogeny resolves global patterns of mushroom evolution.</title>
        <authorList>
            <person name="Varga T."/>
            <person name="Krizsan K."/>
            <person name="Foldi C."/>
            <person name="Dima B."/>
            <person name="Sanchez-Garcia M."/>
            <person name="Sanchez-Ramirez S."/>
            <person name="Szollosi G.J."/>
            <person name="Szarkandi J.G."/>
            <person name="Papp V."/>
            <person name="Albert L."/>
            <person name="Andreopoulos W."/>
            <person name="Angelini C."/>
            <person name="Antonin V."/>
            <person name="Barry K.W."/>
            <person name="Bougher N.L."/>
            <person name="Buchanan P."/>
            <person name="Buyck B."/>
            <person name="Bense V."/>
            <person name="Catcheside P."/>
            <person name="Chovatia M."/>
            <person name="Cooper J."/>
            <person name="Damon W."/>
            <person name="Desjardin D."/>
            <person name="Finy P."/>
            <person name="Geml J."/>
            <person name="Haridas S."/>
            <person name="Hughes K."/>
            <person name="Justo A."/>
            <person name="Karasinski D."/>
            <person name="Kautmanova I."/>
            <person name="Kiss B."/>
            <person name="Kocsube S."/>
            <person name="Kotiranta H."/>
            <person name="LaButti K.M."/>
            <person name="Lechner B.E."/>
            <person name="Liimatainen K."/>
            <person name="Lipzen A."/>
            <person name="Lukacs Z."/>
            <person name="Mihaltcheva S."/>
            <person name="Morgado L.N."/>
            <person name="Niskanen T."/>
            <person name="Noordeloos M.E."/>
            <person name="Ohm R.A."/>
            <person name="Ortiz-Santana B."/>
            <person name="Ovrebo C."/>
            <person name="Racz N."/>
            <person name="Riley R."/>
            <person name="Savchenko A."/>
            <person name="Shiryaev A."/>
            <person name="Soop K."/>
            <person name="Spirin V."/>
            <person name="Szebenyi C."/>
            <person name="Tomsovsky M."/>
            <person name="Tulloss R.E."/>
            <person name="Uehling J."/>
            <person name="Grigoriev I.V."/>
            <person name="Vagvolgyi C."/>
            <person name="Papp T."/>
            <person name="Martin F.M."/>
            <person name="Miettinen O."/>
            <person name="Hibbett D.S."/>
            <person name="Nagy L.G."/>
        </authorList>
    </citation>
    <scope>NUCLEOTIDE SEQUENCE [LARGE SCALE GENOMIC DNA]</scope>
    <source>
        <strain evidence="1 2">NL-1719</strain>
    </source>
</reference>
<accession>A0ACD3ACR5</accession>
<gene>
    <name evidence="1" type="ORF">BDN72DRAFT_305580</name>
</gene>
<proteinExistence type="predicted"/>
<name>A0ACD3ACR5_9AGAR</name>
<keyword evidence="2" id="KW-1185">Reference proteome</keyword>